<reference evidence="2" key="2">
    <citation type="submission" date="2015-01" db="EMBL/GenBank/DDBJ databases">
        <title>Evolutionary Origins and Diversification of the Mycorrhizal Mutualists.</title>
        <authorList>
            <consortium name="DOE Joint Genome Institute"/>
            <consortium name="Mycorrhizal Genomics Consortium"/>
            <person name="Kohler A."/>
            <person name="Kuo A."/>
            <person name="Nagy L.G."/>
            <person name="Floudas D."/>
            <person name="Copeland A."/>
            <person name="Barry K.W."/>
            <person name="Cichocki N."/>
            <person name="Veneault-Fourrey C."/>
            <person name="LaButti K."/>
            <person name="Lindquist E.A."/>
            <person name="Lipzen A."/>
            <person name="Lundell T."/>
            <person name="Morin E."/>
            <person name="Murat C."/>
            <person name="Riley R."/>
            <person name="Ohm R."/>
            <person name="Sun H."/>
            <person name="Tunlid A."/>
            <person name="Henrissat B."/>
            <person name="Grigoriev I.V."/>
            <person name="Hibbett D.S."/>
            <person name="Martin F."/>
        </authorList>
    </citation>
    <scope>NUCLEOTIDE SEQUENCE [LARGE SCALE GENOMIC DNA]</scope>
    <source>
        <strain evidence="2">Foug A</strain>
    </source>
</reference>
<evidence type="ECO:0000313" key="1">
    <source>
        <dbReference type="EMBL" id="KIM59328.1"/>
    </source>
</evidence>
<organism evidence="1 2">
    <name type="scientific">Scleroderma citrinum Foug A</name>
    <dbReference type="NCBI Taxonomy" id="1036808"/>
    <lineage>
        <taxon>Eukaryota</taxon>
        <taxon>Fungi</taxon>
        <taxon>Dikarya</taxon>
        <taxon>Basidiomycota</taxon>
        <taxon>Agaricomycotina</taxon>
        <taxon>Agaricomycetes</taxon>
        <taxon>Agaricomycetidae</taxon>
        <taxon>Boletales</taxon>
        <taxon>Sclerodermatineae</taxon>
        <taxon>Sclerodermataceae</taxon>
        <taxon>Scleroderma</taxon>
    </lineage>
</organism>
<dbReference type="HOGENOM" id="CLU_2374052_0_0_1"/>
<accession>A0A0C2ZBW4</accession>
<dbReference type="AlphaFoldDB" id="A0A0C2ZBW4"/>
<protein>
    <submittedName>
        <fullName evidence="1">Uncharacterized protein</fullName>
    </submittedName>
</protein>
<keyword evidence="2" id="KW-1185">Reference proteome</keyword>
<dbReference type="EMBL" id="KN822075">
    <property type="protein sequence ID" value="KIM59328.1"/>
    <property type="molecule type" value="Genomic_DNA"/>
</dbReference>
<dbReference type="Proteomes" id="UP000053989">
    <property type="component" value="Unassembled WGS sequence"/>
</dbReference>
<gene>
    <name evidence="1" type="ORF">SCLCIDRAFT_1029164</name>
</gene>
<sequence length="95" mass="11316">MDSASVLKGKLSWLGRCTWPWPCVCMVDPTVEIYQGTSREVDRYIMLYCQNVENAGVYITLHFWHYICYRSFYPLRNIKIGTKSELYSRYILNIF</sequence>
<dbReference type="InParanoid" id="A0A0C2ZBW4"/>
<reference evidence="1 2" key="1">
    <citation type="submission" date="2014-04" db="EMBL/GenBank/DDBJ databases">
        <authorList>
            <consortium name="DOE Joint Genome Institute"/>
            <person name="Kuo A."/>
            <person name="Kohler A."/>
            <person name="Nagy L.G."/>
            <person name="Floudas D."/>
            <person name="Copeland A."/>
            <person name="Barry K.W."/>
            <person name="Cichocki N."/>
            <person name="Veneault-Fourrey C."/>
            <person name="LaButti K."/>
            <person name="Lindquist E.A."/>
            <person name="Lipzen A."/>
            <person name="Lundell T."/>
            <person name="Morin E."/>
            <person name="Murat C."/>
            <person name="Sun H."/>
            <person name="Tunlid A."/>
            <person name="Henrissat B."/>
            <person name="Grigoriev I.V."/>
            <person name="Hibbett D.S."/>
            <person name="Martin F."/>
            <person name="Nordberg H.P."/>
            <person name="Cantor M.N."/>
            <person name="Hua S.X."/>
        </authorList>
    </citation>
    <scope>NUCLEOTIDE SEQUENCE [LARGE SCALE GENOMIC DNA]</scope>
    <source>
        <strain evidence="1 2">Foug A</strain>
    </source>
</reference>
<evidence type="ECO:0000313" key="2">
    <source>
        <dbReference type="Proteomes" id="UP000053989"/>
    </source>
</evidence>
<proteinExistence type="predicted"/>
<name>A0A0C2ZBW4_9AGAM</name>